<keyword evidence="4" id="KW-0337">GPI-anchor biosynthesis</keyword>
<keyword evidence="5 9" id="KW-0812">Transmembrane</keyword>
<evidence type="ECO:0000256" key="7">
    <source>
        <dbReference type="ARBA" id="ARBA00022989"/>
    </source>
</evidence>
<dbReference type="PANTHER" id="PTHR13121">
    <property type="entry name" value="GPI TRANSAMIDASE COMPONENT PIG-U"/>
    <property type="match status" value="1"/>
</dbReference>
<comment type="subcellular location">
    <subcellularLocation>
        <location evidence="1">Endoplasmic reticulum membrane</location>
        <topology evidence="1">Multi-pass membrane protein</topology>
    </subcellularLocation>
</comment>
<dbReference type="UniPathway" id="UPA00196"/>
<evidence type="ECO:0000256" key="4">
    <source>
        <dbReference type="ARBA" id="ARBA00022502"/>
    </source>
</evidence>
<evidence type="ECO:0000256" key="3">
    <source>
        <dbReference type="ARBA" id="ARBA00010026"/>
    </source>
</evidence>
<evidence type="ECO:0000256" key="2">
    <source>
        <dbReference type="ARBA" id="ARBA00004687"/>
    </source>
</evidence>
<dbReference type="Pfam" id="PF06728">
    <property type="entry name" value="PIG-U"/>
    <property type="match status" value="1"/>
</dbReference>
<feature type="transmembrane region" description="Helical" evidence="9">
    <location>
        <begin position="66"/>
        <end position="84"/>
    </location>
</feature>
<reference evidence="10" key="1">
    <citation type="submission" date="2019-08" db="EMBL/GenBank/DDBJ databases">
        <title>Reference gene set and small RNA set construction with multiple tissues from Davidia involucrata Baill.</title>
        <authorList>
            <person name="Yang H."/>
            <person name="Zhou C."/>
            <person name="Li G."/>
            <person name="Wang J."/>
            <person name="Gao P."/>
            <person name="Wang M."/>
            <person name="Wang R."/>
            <person name="Zhao Y."/>
        </authorList>
    </citation>
    <scope>NUCLEOTIDE SEQUENCE</scope>
    <source>
        <tissue evidence="10">Mixed with DoveR01_LX</tissue>
    </source>
</reference>
<evidence type="ECO:0000256" key="9">
    <source>
        <dbReference type="SAM" id="Phobius"/>
    </source>
</evidence>
<evidence type="ECO:0000313" key="10">
    <source>
        <dbReference type="EMBL" id="MPA35011.1"/>
    </source>
</evidence>
<dbReference type="PANTHER" id="PTHR13121:SF0">
    <property type="entry name" value="PHOSPHATIDYLINOSITOL GLYCAN ANCHOR BIOSYNTHESIS CLASS U PROTEIN"/>
    <property type="match status" value="1"/>
</dbReference>
<name>A0A5B6YTA2_DAVIN</name>
<keyword evidence="7 9" id="KW-1133">Transmembrane helix</keyword>
<sequence length="136" mass="15354">MEKTKNKKKKPWFWGWAFASVIFRLVLIYSPKNLNFAVRPEVSTPLTSLHRLAEGYWLKMSSMSPYAGSMYHGSPLLLSILGPLAVKRIEGQPNHLICSLVYVIADFVTAMLICVTGQNLQMAYSQSLKSLALWDC</sequence>
<accession>A0A5B6YTA2</accession>
<keyword evidence="6" id="KW-0256">Endoplasmic reticulum</keyword>
<evidence type="ECO:0000256" key="8">
    <source>
        <dbReference type="ARBA" id="ARBA00023136"/>
    </source>
</evidence>
<keyword evidence="8 9" id="KW-0472">Membrane</keyword>
<dbReference type="EMBL" id="GHES01004452">
    <property type="protein sequence ID" value="MPA35011.1"/>
    <property type="molecule type" value="Transcribed_RNA"/>
</dbReference>
<dbReference type="GO" id="GO:0042765">
    <property type="term" value="C:GPI-anchor transamidase complex"/>
    <property type="evidence" value="ECO:0007669"/>
    <property type="project" value="InterPro"/>
</dbReference>
<evidence type="ECO:0008006" key="11">
    <source>
        <dbReference type="Google" id="ProtNLM"/>
    </source>
</evidence>
<evidence type="ECO:0000256" key="1">
    <source>
        <dbReference type="ARBA" id="ARBA00004477"/>
    </source>
</evidence>
<protein>
    <recommendedName>
        <fullName evidence="11">GPI transamidase subunit PIG-U</fullName>
    </recommendedName>
</protein>
<dbReference type="AlphaFoldDB" id="A0A5B6YTA2"/>
<dbReference type="InterPro" id="IPR009600">
    <property type="entry name" value="PIG-U"/>
</dbReference>
<organism evidence="10">
    <name type="scientific">Davidia involucrata</name>
    <name type="common">Dove tree</name>
    <dbReference type="NCBI Taxonomy" id="16924"/>
    <lineage>
        <taxon>Eukaryota</taxon>
        <taxon>Viridiplantae</taxon>
        <taxon>Streptophyta</taxon>
        <taxon>Embryophyta</taxon>
        <taxon>Tracheophyta</taxon>
        <taxon>Spermatophyta</taxon>
        <taxon>Magnoliopsida</taxon>
        <taxon>eudicotyledons</taxon>
        <taxon>Gunneridae</taxon>
        <taxon>Pentapetalae</taxon>
        <taxon>asterids</taxon>
        <taxon>Cornales</taxon>
        <taxon>Nyssaceae</taxon>
        <taxon>Davidia</taxon>
    </lineage>
</organism>
<gene>
    <name evidence="10" type="ORF">Din_004452</name>
</gene>
<feature type="transmembrane region" description="Helical" evidence="9">
    <location>
        <begin position="96"/>
        <end position="118"/>
    </location>
</feature>
<dbReference type="GO" id="GO:0016255">
    <property type="term" value="P:attachment of GPI anchor to protein"/>
    <property type="evidence" value="ECO:0007669"/>
    <property type="project" value="InterPro"/>
</dbReference>
<evidence type="ECO:0000256" key="5">
    <source>
        <dbReference type="ARBA" id="ARBA00022692"/>
    </source>
</evidence>
<evidence type="ECO:0000256" key="6">
    <source>
        <dbReference type="ARBA" id="ARBA00022824"/>
    </source>
</evidence>
<feature type="transmembrane region" description="Helical" evidence="9">
    <location>
        <begin position="12"/>
        <end position="30"/>
    </location>
</feature>
<comment type="similarity">
    <text evidence="3">Belongs to the PIGU family.</text>
</comment>
<dbReference type="GO" id="GO:0006506">
    <property type="term" value="P:GPI anchor biosynthetic process"/>
    <property type="evidence" value="ECO:0007669"/>
    <property type="project" value="UniProtKB-UniPathway"/>
</dbReference>
<comment type="pathway">
    <text evidence="2">Glycolipid biosynthesis; glycosylphosphatidylinositol-anchor biosynthesis.</text>
</comment>
<proteinExistence type="inferred from homology"/>